<protein>
    <submittedName>
        <fullName evidence="1">Uncharacterized protein</fullName>
    </submittedName>
</protein>
<comment type="caution">
    <text evidence="1">The sequence shown here is derived from an EMBL/GenBank/DDBJ whole genome shotgun (WGS) entry which is preliminary data.</text>
</comment>
<name>A0ABY1Q073_9BACT</name>
<evidence type="ECO:0000313" key="1">
    <source>
        <dbReference type="EMBL" id="SMP54784.1"/>
    </source>
</evidence>
<dbReference type="RefSeq" id="WP_283432470.1">
    <property type="nucleotide sequence ID" value="NZ_FXUG01000004.1"/>
</dbReference>
<dbReference type="EMBL" id="FXUG01000004">
    <property type="protein sequence ID" value="SMP54784.1"/>
    <property type="molecule type" value="Genomic_DNA"/>
</dbReference>
<dbReference type="Proteomes" id="UP001158067">
    <property type="component" value="Unassembled WGS sequence"/>
</dbReference>
<sequence length="152" mass="17056">MSYDLDVFLTSDVFPEAAFTALLSDLGVTREDESDRFGRHWTTTIEPSAVFTSVRELSGEHLFGYERGYKWSIGVYANSGCPPQTRWAQFAIPFRCLTLLTGAIAYDPQTGAFFDDPISYRNFAGVAIPRWSGLPRQMRHLGVMSDDGVPKF</sequence>
<gene>
    <name evidence="1" type="ORF">SAMN06265222_104294</name>
</gene>
<reference evidence="1 2" key="1">
    <citation type="submission" date="2017-05" db="EMBL/GenBank/DDBJ databases">
        <authorList>
            <person name="Varghese N."/>
            <person name="Submissions S."/>
        </authorList>
    </citation>
    <scope>NUCLEOTIDE SEQUENCE [LARGE SCALE GENOMIC DNA]</scope>
    <source>
        <strain evidence="1 2">DSM 25457</strain>
    </source>
</reference>
<keyword evidence="2" id="KW-1185">Reference proteome</keyword>
<evidence type="ECO:0000313" key="2">
    <source>
        <dbReference type="Proteomes" id="UP001158067"/>
    </source>
</evidence>
<organism evidence="1 2">
    <name type="scientific">Neorhodopirellula lusitana</name>
    <dbReference type="NCBI Taxonomy" id="445327"/>
    <lineage>
        <taxon>Bacteria</taxon>
        <taxon>Pseudomonadati</taxon>
        <taxon>Planctomycetota</taxon>
        <taxon>Planctomycetia</taxon>
        <taxon>Pirellulales</taxon>
        <taxon>Pirellulaceae</taxon>
        <taxon>Neorhodopirellula</taxon>
    </lineage>
</organism>
<proteinExistence type="predicted"/>
<accession>A0ABY1Q073</accession>